<keyword evidence="1" id="KW-0472">Membrane</keyword>
<dbReference type="EMBL" id="JAFBDQ010000003">
    <property type="protein sequence ID" value="MBM7555959.1"/>
    <property type="molecule type" value="Genomic_DNA"/>
</dbReference>
<dbReference type="Pfam" id="PF04307">
    <property type="entry name" value="YdjM"/>
    <property type="match status" value="1"/>
</dbReference>
<protein>
    <submittedName>
        <fullName evidence="2">Inner membrane protein</fullName>
    </submittedName>
</protein>
<dbReference type="AlphaFoldDB" id="A0A938XQU8"/>
<proteinExistence type="predicted"/>
<sequence length="192" mass="21977">MNYHTHSAFGLLFTLITVKIIVLFDLVDISYLLNGSLFNGTLIKFYLAAVVGALMPDLDHAQSKMGQLLWFISKPLKFFGIKHRGLTHSLVGIVLFNLLSKQLVTHNWIEITTWWGLNIGYISHIVADMMNVQGLPLLFPNDKRFKFHSNITTNSWQEQFLVFIVSLAIIIIILQERSYINLSEIINMITLN</sequence>
<organism evidence="2 3">
    <name type="scientific">Halanaerobacter jeridensis</name>
    <dbReference type="NCBI Taxonomy" id="706427"/>
    <lineage>
        <taxon>Bacteria</taxon>
        <taxon>Bacillati</taxon>
        <taxon>Bacillota</taxon>
        <taxon>Clostridia</taxon>
        <taxon>Halanaerobiales</taxon>
        <taxon>Halobacteroidaceae</taxon>
        <taxon>Halanaerobacter</taxon>
    </lineage>
</organism>
<feature type="transmembrane region" description="Helical" evidence="1">
    <location>
        <begin position="36"/>
        <end position="55"/>
    </location>
</feature>
<evidence type="ECO:0000256" key="1">
    <source>
        <dbReference type="SAM" id="Phobius"/>
    </source>
</evidence>
<reference evidence="2" key="1">
    <citation type="submission" date="2021-01" db="EMBL/GenBank/DDBJ databases">
        <title>Genomic Encyclopedia of Type Strains, Phase IV (KMG-IV): sequencing the most valuable type-strain genomes for metagenomic binning, comparative biology and taxonomic classification.</title>
        <authorList>
            <person name="Goeker M."/>
        </authorList>
    </citation>
    <scope>NUCLEOTIDE SEQUENCE</scope>
    <source>
        <strain evidence="2">DSM 23230</strain>
    </source>
</reference>
<feature type="transmembrane region" description="Helical" evidence="1">
    <location>
        <begin position="7"/>
        <end position="24"/>
    </location>
</feature>
<dbReference type="RefSeq" id="WP_204700669.1">
    <property type="nucleotide sequence ID" value="NZ_JAFBDQ010000003.1"/>
</dbReference>
<name>A0A938XQU8_9FIRM</name>
<keyword evidence="3" id="KW-1185">Reference proteome</keyword>
<keyword evidence="1" id="KW-1133">Transmembrane helix</keyword>
<keyword evidence="1" id="KW-0812">Transmembrane</keyword>
<comment type="caution">
    <text evidence="2">The sequence shown here is derived from an EMBL/GenBank/DDBJ whole genome shotgun (WGS) entry which is preliminary data.</text>
</comment>
<gene>
    <name evidence="2" type="ORF">JOC47_000793</name>
</gene>
<accession>A0A938XQU8</accession>
<dbReference type="PANTHER" id="PTHR35531:SF1">
    <property type="entry name" value="INNER MEMBRANE PROTEIN YBCI-RELATED"/>
    <property type="match status" value="1"/>
</dbReference>
<dbReference type="PANTHER" id="PTHR35531">
    <property type="entry name" value="INNER MEMBRANE PROTEIN YBCI-RELATED"/>
    <property type="match status" value="1"/>
</dbReference>
<evidence type="ECO:0000313" key="3">
    <source>
        <dbReference type="Proteomes" id="UP000774000"/>
    </source>
</evidence>
<dbReference type="InterPro" id="IPR007404">
    <property type="entry name" value="YdjM-like"/>
</dbReference>
<dbReference type="Proteomes" id="UP000774000">
    <property type="component" value="Unassembled WGS sequence"/>
</dbReference>
<evidence type="ECO:0000313" key="2">
    <source>
        <dbReference type="EMBL" id="MBM7555959.1"/>
    </source>
</evidence>
<feature type="transmembrane region" description="Helical" evidence="1">
    <location>
        <begin position="160"/>
        <end position="180"/>
    </location>
</feature>